<evidence type="ECO:0000313" key="1">
    <source>
        <dbReference type="EMBL" id="MCE5166117.1"/>
    </source>
</evidence>
<reference evidence="1 2" key="1">
    <citation type="journal article" date="2021" name="BMC Genomics">
        <title>Datura genome reveals duplications of psychoactive alkaloid biosynthetic genes and high mutation rate following tissue culture.</title>
        <authorList>
            <person name="Rajewski A."/>
            <person name="Carter-House D."/>
            <person name="Stajich J."/>
            <person name="Litt A."/>
        </authorList>
    </citation>
    <scope>NUCLEOTIDE SEQUENCE [LARGE SCALE GENOMIC DNA]</scope>
    <source>
        <strain evidence="1">AR-01</strain>
    </source>
</reference>
<name>A0ABS8Y6G3_DATST</name>
<keyword evidence="2" id="KW-1185">Reference proteome</keyword>
<dbReference type="EMBL" id="JACEIK010019386">
    <property type="protein sequence ID" value="MCE5166117.1"/>
    <property type="molecule type" value="Genomic_DNA"/>
</dbReference>
<comment type="caution">
    <text evidence="1">The sequence shown here is derived from an EMBL/GenBank/DDBJ whole genome shotgun (WGS) entry which is preliminary data.</text>
</comment>
<sequence>MDSCMQVIGVDNILVVCGKQDKGWAKFGSMVEELECTGYGIKVGIMGLGRSCFSLHLLIWIDFWMRHGWNCGSERLWCRYIYWWHILRSRNSNVCRRYVLARLVILGEWGSLNKWRLRNIWSSEG</sequence>
<organism evidence="1 2">
    <name type="scientific">Datura stramonium</name>
    <name type="common">Jimsonweed</name>
    <name type="synonym">Common thornapple</name>
    <dbReference type="NCBI Taxonomy" id="4076"/>
    <lineage>
        <taxon>Eukaryota</taxon>
        <taxon>Viridiplantae</taxon>
        <taxon>Streptophyta</taxon>
        <taxon>Embryophyta</taxon>
        <taxon>Tracheophyta</taxon>
        <taxon>Spermatophyta</taxon>
        <taxon>Magnoliopsida</taxon>
        <taxon>eudicotyledons</taxon>
        <taxon>Gunneridae</taxon>
        <taxon>Pentapetalae</taxon>
        <taxon>asterids</taxon>
        <taxon>lamiids</taxon>
        <taxon>Solanales</taxon>
        <taxon>Solanaceae</taxon>
        <taxon>Solanoideae</taxon>
        <taxon>Datureae</taxon>
        <taxon>Datura</taxon>
    </lineage>
</organism>
<accession>A0ABS8Y6G3</accession>
<gene>
    <name evidence="1" type="ORF">HAX54_014885</name>
</gene>
<proteinExistence type="predicted"/>
<evidence type="ECO:0000313" key="2">
    <source>
        <dbReference type="Proteomes" id="UP000823775"/>
    </source>
</evidence>
<dbReference type="Proteomes" id="UP000823775">
    <property type="component" value="Unassembled WGS sequence"/>
</dbReference>
<protein>
    <submittedName>
        <fullName evidence="1">Uncharacterized protein</fullName>
    </submittedName>
</protein>